<organism evidence="2 3">
    <name type="scientific">Gigaspora margarita</name>
    <dbReference type="NCBI Taxonomy" id="4874"/>
    <lineage>
        <taxon>Eukaryota</taxon>
        <taxon>Fungi</taxon>
        <taxon>Fungi incertae sedis</taxon>
        <taxon>Mucoromycota</taxon>
        <taxon>Glomeromycotina</taxon>
        <taxon>Glomeromycetes</taxon>
        <taxon>Diversisporales</taxon>
        <taxon>Gigasporaceae</taxon>
        <taxon>Gigaspora</taxon>
    </lineage>
</organism>
<keyword evidence="3" id="KW-1185">Reference proteome</keyword>
<dbReference type="EMBL" id="CAJVQB010001101">
    <property type="protein sequence ID" value="CAG8520832.1"/>
    <property type="molecule type" value="Genomic_DNA"/>
</dbReference>
<name>A0ABM8W485_GIGMA</name>
<dbReference type="Proteomes" id="UP000789901">
    <property type="component" value="Unassembled WGS sequence"/>
</dbReference>
<gene>
    <name evidence="2" type="ORF">GMARGA_LOCUS3146</name>
</gene>
<proteinExistence type="predicted"/>
<sequence>VKQVQVDAATNISQYRTIRILKALDISKNKAMVFLDHRSHKEDAASTSGTQLREAQIQEVKEAQIQVLKYKQVIERPEEEQAPTPITKNEEYYNS</sequence>
<evidence type="ECO:0000313" key="3">
    <source>
        <dbReference type="Proteomes" id="UP000789901"/>
    </source>
</evidence>
<accession>A0ABM8W485</accession>
<feature type="non-terminal residue" evidence="2">
    <location>
        <position position="1"/>
    </location>
</feature>
<evidence type="ECO:0000256" key="1">
    <source>
        <dbReference type="SAM" id="MobiDB-lite"/>
    </source>
</evidence>
<evidence type="ECO:0000313" key="2">
    <source>
        <dbReference type="EMBL" id="CAG8520832.1"/>
    </source>
</evidence>
<reference evidence="2 3" key="1">
    <citation type="submission" date="2021-06" db="EMBL/GenBank/DDBJ databases">
        <authorList>
            <person name="Kallberg Y."/>
            <person name="Tangrot J."/>
            <person name="Rosling A."/>
        </authorList>
    </citation>
    <scope>NUCLEOTIDE SEQUENCE [LARGE SCALE GENOMIC DNA]</scope>
    <source>
        <strain evidence="2 3">120-4 pot B 10/14</strain>
    </source>
</reference>
<comment type="caution">
    <text evidence="2">The sequence shown here is derived from an EMBL/GenBank/DDBJ whole genome shotgun (WGS) entry which is preliminary data.</text>
</comment>
<protein>
    <submittedName>
        <fullName evidence="2">11615_t:CDS:1</fullName>
    </submittedName>
</protein>
<feature type="region of interest" description="Disordered" evidence="1">
    <location>
        <begin position="76"/>
        <end position="95"/>
    </location>
</feature>